<organism evidence="2 3">
    <name type="scientific">Comamonas serinivorans</name>
    <dbReference type="NCBI Taxonomy" id="1082851"/>
    <lineage>
        <taxon>Bacteria</taxon>
        <taxon>Pseudomonadati</taxon>
        <taxon>Pseudomonadota</taxon>
        <taxon>Betaproteobacteria</taxon>
        <taxon>Burkholderiales</taxon>
        <taxon>Comamonadaceae</taxon>
        <taxon>Comamonas</taxon>
    </lineage>
</organism>
<feature type="transmembrane region" description="Helical" evidence="1">
    <location>
        <begin position="136"/>
        <end position="155"/>
    </location>
</feature>
<keyword evidence="3" id="KW-1185">Reference proteome</keyword>
<accession>A0A1Y0ESG5</accession>
<name>A0A1Y0ESG5_9BURK</name>
<keyword evidence="1" id="KW-1133">Transmembrane helix</keyword>
<feature type="transmembrane region" description="Helical" evidence="1">
    <location>
        <begin position="108"/>
        <end position="130"/>
    </location>
</feature>
<feature type="transmembrane region" description="Helical" evidence="1">
    <location>
        <begin position="231"/>
        <end position="252"/>
    </location>
</feature>
<dbReference type="EMBL" id="CP021455">
    <property type="protein sequence ID" value="ARU06553.1"/>
    <property type="molecule type" value="Genomic_DNA"/>
</dbReference>
<feature type="transmembrane region" description="Helical" evidence="1">
    <location>
        <begin position="28"/>
        <end position="52"/>
    </location>
</feature>
<keyword evidence="1" id="KW-0812">Transmembrane</keyword>
<keyword evidence="1" id="KW-0472">Membrane</keyword>
<dbReference type="KEGG" id="cser:CCO03_00775"/>
<protein>
    <recommendedName>
        <fullName evidence="4">DUF1275 family protein</fullName>
    </recommendedName>
</protein>
<proteinExistence type="predicted"/>
<dbReference type="InterPro" id="IPR010699">
    <property type="entry name" value="DUF1275"/>
</dbReference>
<feature type="transmembrane region" description="Helical" evidence="1">
    <location>
        <begin position="72"/>
        <end position="96"/>
    </location>
</feature>
<dbReference type="PANTHER" id="PTHR37314:SF4">
    <property type="entry name" value="UPF0700 TRANSMEMBRANE PROTEIN YOAK"/>
    <property type="match status" value="1"/>
</dbReference>
<sequence length="262" mass="28732">MSLSSRLRVLSSPWLALTSRHRSASADLALGLWLAFVAGAINAGGFRVLHVYTSHMSGFASQLPYAWVVQDVRLMLSAVGALGAFVLGAMTATVQIQWARRLHLQHIYALPLFLEAWVLLAFGLVGALTLRLQTPFGVPLTVLLLAFLMGLQNALTTKASRKHVRSTHMTGHLTDIGIEWGRLLRRRTRGLQAEHRRLFAERMKLYGGLVLAFIGGGYVGVLGFGRLGFVSVLPLASVLGLMSVPALAFDVWRRRGMDPWHG</sequence>
<gene>
    <name evidence="2" type="ORF">CCO03_00775</name>
</gene>
<dbReference type="PANTHER" id="PTHR37314">
    <property type="entry name" value="SLR0142 PROTEIN"/>
    <property type="match status" value="1"/>
</dbReference>
<dbReference type="OrthoDB" id="270162at2"/>
<evidence type="ECO:0000313" key="2">
    <source>
        <dbReference type="EMBL" id="ARU06553.1"/>
    </source>
</evidence>
<dbReference type="AlphaFoldDB" id="A0A1Y0ESG5"/>
<dbReference type="Pfam" id="PF06912">
    <property type="entry name" value="DUF1275"/>
    <property type="match status" value="1"/>
</dbReference>
<evidence type="ECO:0000256" key="1">
    <source>
        <dbReference type="SAM" id="Phobius"/>
    </source>
</evidence>
<evidence type="ECO:0000313" key="3">
    <source>
        <dbReference type="Proteomes" id="UP000196138"/>
    </source>
</evidence>
<dbReference type="RefSeq" id="WP_087283887.1">
    <property type="nucleotide sequence ID" value="NZ_CP021455.1"/>
</dbReference>
<dbReference type="Proteomes" id="UP000196138">
    <property type="component" value="Chromosome"/>
</dbReference>
<reference evidence="2 3" key="1">
    <citation type="submission" date="2017-05" db="EMBL/GenBank/DDBJ databases">
        <authorList>
            <person name="Song R."/>
            <person name="Chenine A.L."/>
            <person name="Ruprecht R.M."/>
        </authorList>
    </citation>
    <scope>NUCLEOTIDE SEQUENCE [LARGE SCALE GENOMIC DNA]</scope>
    <source>
        <strain evidence="2 3">DSM 26136</strain>
    </source>
</reference>
<feature type="transmembrane region" description="Helical" evidence="1">
    <location>
        <begin position="205"/>
        <end position="225"/>
    </location>
</feature>
<evidence type="ECO:0008006" key="4">
    <source>
        <dbReference type="Google" id="ProtNLM"/>
    </source>
</evidence>